<feature type="signal peptide" evidence="2">
    <location>
        <begin position="1"/>
        <end position="20"/>
    </location>
</feature>
<comment type="caution">
    <text evidence="3">The sequence shown here is derived from an EMBL/GenBank/DDBJ whole genome shotgun (WGS) entry which is preliminary data.</text>
</comment>
<evidence type="ECO:0000313" key="3">
    <source>
        <dbReference type="EMBL" id="HHM68486.1"/>
    </source>
</evidence>
<feature type="chain" id="PRO_5028288169" evidence="2">
    <location>
        <begin position="21"/>
        <end position="278"/>
    </location>
</feature>
<keyword evidence="2" id="KW-0732">Signal</keyword>
<evidence type="ECO:0000256" key="1">
    <source>
        <dbReference type="SAM" id="MobiDB-lite"/>
    </source>
</evidence>
<organism evidence="3">
    <name type="scientific">Thermus caliditerrae</name>
    <dbReference type="NCBI Taxonomy" id="1330700"/>
    <lineage>
        <taxon>Bacteria</taxon>
        <taxon>Thermotogati</taxon>
        <taxon>Deinococcota</taxon>
        <taxon>Deinococci</taxon>
        <taxon>Thermales</taxon>
        <taxon>Thermaceae</taxon>
        <taxon>Thermus</taxon>
    </lineage>
</organism>
<dbReference type="EMBL" id="DRXE01000259">
    <property type="protein sequence ID" value="HHM68486.1"/>
    <property type="molecule type" value="Genomic_DNA"/>
</dbReference>
<evidence type="ECO:0000256" key="2">
    <source>
        <dbReference type="SAM" id="SignalP"/>
    </source>
</evidence>
<feature type="compositionally biased region" description="Polar residues" evidence="1">
    <location>
        <begin position="131"/>
        <end position="150"/>
    </location>
</feature>
<gene>
    <name evidence="3" type="ORF">ENM28_07275</name>
</gene>
<dbReference type="AlphaFoldDB" id="A0A7C5RFI4"/>
<proteinExistence type="predicted"/>
<name>A0A7C5RFI4_9DEIN</name>
<reference evidence="3" key="1">
    <citation type="journal article" date="2020" name="mSystems">
        <title>Genome- and Community-Level Interaction Insights into Carbon Utilization and Element Cycling Functions of Hydrothermarchaeota in Hydrothermal Sediment.</title>
        <authorList>
            <person name="Zhou Z."/>
            <person name="Liu Y."/>
            <person name="Xu W."/>
            <person name="Pan J."/>
            <person name="Luo Z.H."/>
            <person name="Li M."/>
        </authorList>
    </citation>
    <scope>NUCLEOTIDE SEQUENCE [LARGE SCALE GENOMIC DNA]</scope>
    <source>
        <strain evidence="3">SpSt-1071</strain>
    </source>
</reference>
<accession>A0A7C5RFI4</accession>
<feature type="region of interest" description="Disordered" evidence="1">
    <location>
        <begin position="131"/>
        <end position="176"/>
    </location>
</feature>
<sequence>MRRLKAVLASAALLAGGAVAQSGYGPAVTTTYDLRTLTERPGIIYVSPKYMTVVEFSDLIDEIGTSQPSLLQIKVSDSENIIFLKALRQAGSADLVVRVGGYVALFRIVVDGQMESPRRYIVGLPVRGGITTPSQSGSARPTEAPQSDASLPSGGQAGGLRGQGSQQSEPPAGDALPSWLSVKFTPSVSGNSWMVYYEVQNSGSAPVTLRARDLTVRRGTVPVPFRIVRTSFGEDLEEIKPGQTASGVIVADAAPEPITWEWRVSTAQATYILRGTAR</sequence>
<protein>
    <submittedName>
        <fullName evidence="3">Uncharacterized protein</fullName>
    </submittedName>
</protein>